<dbReference type="Pfam" id="PF17207">
    <property type="entry name" value="MCM_OB"/>
    <property type="match status" value="1"/>
</dbReference>
<dbReference type="InterPro" id="IPR012340">
    <property type="entry name" value="NA-bd_OB-fold"/>
</dbReference>
<sequence>MSRFNRNASQGGQNLQKMFQDAFKGSGSSSGGSSGGGGGKGAGSILAGGGSIIALGLAGVAFSQSIFNVDGGHRAVMYSRISGVKQTVYSEGTHLMLPWFETPVVYDVRAKPRNIASLTGTKDLQMVDITLRVLSRPNVAALPEIFKTLGADYDERVLPSIANEVLKSVVAQFNASQLITQREKVSRLVREQLVKRAAFFNLILDDVSLTHVAFSPEFTAAVEAKQIAQQEAQRATFIVDRATQEKQSIIVKAQGEAKSAELIGEAIKNKPGFLDLRRIEAATQIANTIANSKNRVYVDSNALMLNVNGMVGSRWYSATRFQSPINSRAEAQDALRAMSQLVSSGDREASSEALHHFVRLSEWIQRSEARKGGHGEHVDVAAKVRGNSDNKDLSNAAYNLLVDALWNTGNLDAVNRMTAMQPKNLKIPSGPTASSDQFNKAKHSDDASMDSVQSLESFESFQSALAELAAGNAVALAASLLHNQSSMVPSRQMLLLKARVIEVLLDTGSHDAALTALKLLHSCGSHLFDIPILPQLVVRALSALSAYNELCAFMASNPDMPYNAWAEAITRLASFHDSDMSTSISFYKSMVASVTSTAQIAAQAATSSAPSRASIPNMIDPILLCSASRSIFKSLADSCSLETATAIYAETGSLLTRASNLQSQTRSKLLLELQAGYLGVLLSLVNHAHLPTFLKRSGFSLRDFAETVDMYVCNALQDMDAILEQQDWETSGKVVVQRVLRLCVAATKLDSEIFSVTRALEVFDEVTMKGYTPNLKDYHAILELLSKPYVNTVAVDPFTGVVTVDVKTGKVMQKKREHTHTRQKRIEIARTLASSMRRSGIRLTPETYTLLFNACKPDLKNYAVADAWRDLESDMIHVDQLSHTRISALALMQSLLRGKQSEHGLSIWEDLNHAAFWNKCHLSRHEYATFFEAASGGGAKVAAFALSDVLPEMDRQYAGGLVRRDLDLCYWIVKCALASENLAACMQVVHEMRTHDGIVPDARIYGCVVRLLFGGSGASAGAFGRMVLEEMVADGVQLRHDVMARVIEYYEVGAGLVELDESLAEGILADGSRRKRVRDRDRDASSIVAPSSPPSQLFNGALDADEMDNNNADAFEANEFDEIDNAYNDLDLEDDEGEDLFGDGLEDDYVENARLDVLDRRDIDDNDYGDLDPTSRLIAEERMRRRDREEMRRQGVLPAAFMDDDEDDDGPMRIRRRHRQGQQEDLDFDDPGADIALSADAIAEVRGPIADYVAMEGPRQAIKREFHQFLTSYVNDNGESVYGNKIVEMCEANRESLEVSFEHLQITNANLAILLSNAPAEILKVFDQVAFEVVLSAFEHYDQIKSEIHVRITDIPTSDSLRDLRQTDLNTLVRVQGVVTRRTGVFPQLKFVRYNCNKCGHVMGPFHQDAVSELKINSCEDCQSRGPFSVNSEETVYRNYQKITLQECPGSVNAGRLPRSKDVILLWDLVDKVRPGEEIEVTGIYRNSFDISLNAKQGFPVFATVIEANHISKKEDIFASFKLTEDDHKKIRELARDERIVQRIIKSMAPSIYGHDDIKTAIALAMFGGVAKNPQGKHRLRGDINVLLLGDPGTAKSQFLKYVEKTSRRAVFTTGQGASAVGLTASVHKDPVTREWTLEGGALVMADKGICLIDEFDKMNDKDRTSIHEAMEQQSISISKAGIVTTLQARCSIIAAANPIRGRYNPQIPFSLNVELTEPILSRFDVLCVVRDIADPVVDEHLARFVANSHIRSHPNAGVGEGHVAEELDADVIPQDLLRKYIVYARESIHPTLHDIDEDKIASLYAELRRESLSSGSIPITVRYLESMVRMAESFAKMQLRDSVRQEDMDRAMGVMIRSFVGAQKHSVKTSMQRTFDRYLALERDNDELLNHVLSELITDSIKYHYYTHNEMPEEVQVEYEEFELKAQSLGISDTSAYLGSRTFKKSFQYDADAKVITKRL</sequence>
<dbReference type="InterPro" id="IPR000163">
    <property type="entry name" value="Prohibitin"/>
</dbReference>
<dbReference type="GO" id="GO:0006279">
    <property type="term" value="P:premeiotic DNA replication"/>
    <property type="evidence" value="ECO:0007669"/>
    <property type="project" value="UniProtKB-ARBA"/>
</dbReference>
<dbReference type="CDD" id="cd17753">
    <property type="entry name" value="MCM2"/>
    <property type="match status" value="1"/>
</dbReference>
<dbReference type="PRINTS" id="PR00679">
    <property type="entry name" value="PROHIBITIN"/>
</dbReference>
<keyword evidence="7" id="KW-0479">Metal-binding</keyword>
<evidence type="ECO:0000256" key="13">
    <source>
        <dbReference type="ARBA" id="ARBA00022840"/>
    </source>
</evidence>
<dbReference type="InterPro" id="IPR041562">
    <property type="entry name" value="MCM_lid"/>
</dbReference>
<dbReference type="Gene3D" id="3.30.479.30">
    <property type="entry name" value="Band 7 domain"/>
    <property type="match status" value="1"/>
</dbReference>
<evidence type="ECO:0000256" key="11">
    <source>
        <dbReference type="ARBA" id="ARBA00022806"/>
    </source>
</evidence>
<evidence type="ECO:0000313" key="21">
    <source>
        <dbReference type="Proteomes" id="UP000320333"/>
    </source>
</evidence>
<keyword evidence="9" id="KW-0863">Zinc-finger</keyword>
<dbReference type="InterPro" id="IPR018525">
    <property type="entry name" value="MCM_CS"/>
</dbReference>
<dbReference type="GO" id="GO:0003697">
    <property type="term" value="F:single-stranded DNA binding"/>
    <property type="evidence" value="ECO:0007669"/>
    <property type="project" value="TreeGrafter"/>
</dbReference>
<keyword evidence="12" id="KW-0862">Zinc</keyword>
<name>A0A507F4Y1_9FUNG</name>
<dbReference type="GO" id="GO:0017116">
    <property type="term" value="F:single-stranded DNA helicase activity"/>
    <property type="evidence" value="ECO:0007669"/>
    <property type="project" value="TreeGrafter"/>
</dbReference>
<evidence type="ECO:0000259" key="19">
    <source>
        <dbReference type="PROSITE" id="PS50051"/>
    </source>
</evidence>
<dbReference type="PROSITE" id="PS00847">
    <property type="entry name" value="MCM_1"/>
    <property type="match status" value="1"/>
</dbReference>
<dbReference type="InterPro" id="IPR031327">
    <property type="entry name" value="MCM"/>
</dbReference>
<dbReference type="InterPro" id="IPR001107">
    <property type="entry name" value="Band_7"/>
</dbReference>
<evidence type="ECO:0000256" key="8">
    <source>
        <dbReference type="ARBA" id="ARBA00022741"/>
    </source>
</evidence>
<reference evidence="20 21" key="1">
    <citation type="journal article" date="2019" name="Sci. Rep.">
        <title>Comparative genomics of chytrid fungi reveal insights into the obligate biotrophic and pathogenic lifestyle of Synchytrium endobioticum.</title>
        <authorList>
            <person name="van de Vossenberg B.T.L.H."/>
            <person name="Warris S."/>
            <person name="Nguyen H.D.T."/>
            <person name="van Gent-Pelzer M.P.E."/>
            <person name="Joly D.L."/>
            <person name="van de Geest H.C."/>
            <person name="Bonants P.J.M."/>
            <person name="Smith D.S."/>
            <person name="Levesque C.A."/>
            <person name="van der Lee T.A.J."/>
        </authorList>
    </citation>
    <scope>NUCLEOTIDE SEQUENCE [LARGE SCALE GENOMIC DNA]</scope>
    <source>
        <strain evidence="20 21">CBS 675.73</strain>
    </source>
</reference>
<dbReference type="GO" id="GO:0043138">
    <property type="term" value="F:3'-5' DNA helicase activity"/>
    <property type="evidence" value="ECO:0007669"/>
    <property type="project" value="TreeGrafter"/>
</dbReference>
<gene>
    <name evidence="20" type="ORF">CcCBS67573_g06537</name>
</gene>
<dbReference type="InterPro" id="IPR011990">
    <property type="entry name" value="TPR-like_helical_dom_sf"/>
</dbReference>
<comment type="caution">
    <text evidence="20">The sequence shown here is derived from an EMBL/GenBank/DDBJ whole genome shotgun (WGS) entry which is preliminary data.</text>
</comment>
<dbReference type="Gene3D" id="1.25.40.10">
    <property type="entry name" value="Tetratricopeptide repeat domain"/>
    <property type="match status" value="1"/>
</dbReference>
<feature type="domain" description="MCM C-terminal AAA(+) ATPase" evidence="19">
    <location>
        <begin position="1540"/>
        <end position="1746"/>
    </location>
</feature>
<dbReference type="InterPro" id="IPR008045">
    <property type="entry name" value="MCM2"/>
</dbReference>
<dbReference type="GO" id="GO:0031261">
    <property type="term" value="C:DNA replication preinitiation complex"/>
    <property type="evidence" value="ECO:0007669"/>
    <property type="project" value="UniProtKB-ARBA"/>
</dbReference>
<keyword evidence="21" id="KW-1185">Reference proteome</keyword>
<dbReference type="GO" id="GO:0000727">
    <property type="term" value="P:double-strand break repair via break-induced replication"/>
    <property type="evidence" value="ECO:0007669"/>
    <property type="project" value="TreeGrafter"/>
</dbReference>
<evidence type="ECO:0000256" key="9">
    <source>
        <dbReference type="ARBA" id="ARBA00022771"/>
    </source>
</evidence>
<dbReference type="InterPro" id="IPR033762">
    <property type="entry name" value="MCM_OB"/>
</dbReference>
<keyword evidence="14" id="KW-0238">DNA-binding</keyword>
<keyword evidence="15" id="KW-0539">Nucleus</keyword>
<evidence type="ECO:0000256" key="6">
    <source>
        <dbReference type="ARBA" id="ARBA00022705"/>
    </source>
</evidence>
<keyword evidence="13" id="KW-0067">ATP-binding</keyword>
<dbReference type="STRING" id="246404.A0A507F4Y1"/>
<dbReference type="Gene3D" id="2.20.28.10">
    <property type="match status" value="1"/>
</dbReference>
<dbReference type="GO" id="GO:0005656">
    <property type="term" value="C:nuclear pre-replicative complex"/>
    <property type="evidence" value="ECO:0007669"/>
    <property type="project" value="UniProtKB-ARBA"/>
</dbReference>
<keyword evidence="6" id="KW-0235">DNA replication</keyword>
<comment type="subcellular location">
    <subcellularLocation>
        <location evidence="1">Nucleus</location>
    </subcellularLocation>
</comment>
<dbReference type="SUPFAM" id="SSF117892">
    <property type="entry name" value="Band 7/SPFH domain"/>
    <property type="match status" value="1"/>
</dbReference>
<dbReference type="GO" id="GO:1902975">
    <property type="term" value="P:mitotic DNA replication initiation"/>
    <property type="evidence" value="ECO:0007669"/>
    <property type="project" value="TreeGrafter"/>
</dbReference>
<dbReference type="SMART" id="SM00350">
    <property type="entry name" value="MCM"/>
    <property type="match status" value="1"/>
</dbReference>
<evidence type="ECO:0000256" key="5">
    <source>
        <dbReference type="ARBA" id="ARBA00018925"/>
    </source>
</evidence>
<dbReference type="GO" id="GO:0016020">
    <property type="term" value="C:membrane"/>
    <property type="evidence" value="ECO:0007669"/>
    <property type="project" value="InterPro"/>
</dbReference>
<dbReference type="Pfam" id="PF17855">
    <property type="entry name" value="MCM_lid"/>
    <property type="match status" value="1"/>
</dbReference>
<dbReference type="Pfam" id="PF14551">
    <property type="entry name" value="MCM_N"/>
    <property type="match status" value="1"/>
</dbReference>
<keyword evidence="10" id="KW-0378">Hydrolase</keyword>
<dbReference type="OrthoDB" id="844at2759"/>
<dbReference type="GO" id="GO:0000423">
    <property type="term" value="P:mitophagy"/>
    <property type="evidence" value="ECO:0007669"/>
    <property type="project" value="UniProtKB-ARBA"/>
</dbReference>
<protein>
    <recommendedName>
        <fullName evidence="5">DNA replication licensing factor MCM2</fullName>
        <ecNumber evidence="4">3.6.4.12</ecNumber>
    </recommendedName>
    <alternativeName>
        <fullName evidence="17">DNA replication licensing factor mcm2</fullName>
    </alternativeName>
</protein>
<dbReference type="InterPro" id="IPR001208">
    <property type="entry name" value="MCM_dom"/>
</dbReference>
<dbReference type="PANTHER" id="PTHR11630:SF44">
    <property type="entry name" value="DNA REPLICATION LICENSING FACTOR MCM2"/>
    <property type="match status" value="1"/>
</dbReference>
<evidence type="ECO:0000313" key="20">
    <source>
        <dbReference type="EMBL" id="TPX70476.1"/>
    </source>
</evidence>
<proteinExistence type="inferred from homology"/>
<evidence type="ECO:0000256" key="7">
    <source>
        <dbReference type="ARBA" id="ARBA00022723"/>
    </source>
</evidence>
<feature type="region of interest" description="Disordered" evidence="18">
    <location>
        <begin position="423"/>
        <end position="444"/>
    </location>
</feature>
<dbReference type="InterPro" id="IPR036013">
    <property type="entry name" value="Band_7/SPFH_dom_sf"/>
</dbReference>
<dbReference type="Pfam" id="PF01145">
    <property type="entry name" value="Band_7"/>
    <property type="match status" value="1"/>
</dbReference>
<accession>A0A507F4Y1</accession>
<evidence type="ECO:0000256" key="1">
    <source>
        <dbReference type="ARBA" id="ARBA00004123"/>
    </source>
</evidence>
<evidence type="ECO:0000256" key="10">
    <source>
        <dbReference type="ARBA" id="ARBA00022801"/>
    </source>
</evidence>
<dbReference type="Pfam" id="PF12619">
    <property type="entry name" value="MCM2_N"/>
    <property type="match status" value="1"/>
</dbReference>
<dbReference type="GO" id="GO:0005524">
    <property type="term" value="F:ATP binding"/>
    <property type="evidence" value="ECO:0007669"/>
    <property type="project" value="UniProtKB-KW"/>
</dbReference>
<keyword evidence="11" id="KW-0347">Helicase</keyword>
<dbReference type="FunFam" id="2.20.28.10:FF:000002">
    <property type="entry name" value="DNA helicase"/>
    <property type="match status" value="1"/>
</dbReference>
<dbReference type="Gene3D" id="3.30.1640.10">
    <property type="entry name" value="mini-chromosome maintenance (MCM) complex, chain A, domain 1"/>
    <property type="match status" value="1"/>
</dbReference>
<dbReference type="GO" id="GO:0042555">
    <property type="term" value="C:MCM complex"/>
    <property type="evidence" value="ECO:0007669"/>
    <property type="project" value="InterPro"/>
</dbReference>
<comment type="similarity">
    <text evidence="3">Belongs to the prohibitin family.</text>
</comment>
<dbReference type="GO" id="GO:0016787">
    <property type="term" value="F:hydrolase activity"/>
    <property type="evidence" value="ECO:0007669"/>
    <property type="project" value="UniProtKB-KW"/>
</dbReference>
<evidence type="ECO:0000256" key="16">
    <source>
        <dbReference type="ARBA" id="ARBA00023306"/>
    </source>
</evidence>
<dbReference type="Gene3D" id="3.40.50.300">
    <property type="entry name" value="P-loop containing nucleotide triphosphate hydrolases"/>
    <property type="match status" value="1"/>
</dbReference>
<dbReference type="InterPro" id="IPR059098">
    <property type="entry name" value="WHD_MCM2"/>
</dbReference>
<evidence type="ECO:0000256" key="18">
    <source>
        <dbReference type="SAM" id="MobiDB-lite"/>
    </source>
</evidence>
<dbReference type="Pfam" id="PF00493">
    <property type="entry name" value="MCM"/>
    <property type="match status" value="1"/>
</dbReference>
<dbReference type="FunFam" id="3.40.50.300:FF:000138">
    <property type="entry name" value="DNA helicase"/>
    <property type="match status" value="1"/>
</dbReference>
<evidence type="ECO:0000256" key="4">
    <source>
        <dbReference type="ARBA" id="ARBA00012551"/>
    </source>
</evidence>
<dbReference type="FunFam" id="3.30.479.30:FF:000001">
    <property type="entry name" value="Prohibitin 2"/>
    <property type="match status" value="1"/>
</dbReference>
<organism evidence="20 21">
    <name type="scientific">Chytriomyces confervae</name>
    <dbReference type="NCBI Taxonomy" id="246404"/>
    <lineage>
        <taxon>Eukaryota</taxon>
        <taxon>Fungi</taxon>
        <taxon>Fungi incertae sedis</taxon>
        <taxon>Chytridiomycota</taxon>
        <taxon>Chytridiomycota incertae sedis</taxon>
        <taxon>Chytridiomycetes</taxon>
        <taxon>Chytridiales</taxon>
        <taxon>Chytriomycetaceae</taxon>
        <taxon>Chytriomyces</taxon>
    </lineage>
</organism>
<keyword evidence="8" id="KW-0547">Nucleotide-binding</keyword>
<dbReference type="InterPro" id="IPR027925">
    <property type="entry name" value="MCM_N"/>
</dbReference>
<dbReference type="SUPFAM" id="SSF52540">
    <property type="entry name" value="P-loop containing nucleoside triphosphate hydrolases"/>
    <property type="match status" value="1"/>
</dbReference>
<evidence type="ECO:0000256" key="3">
    <source>
        <dbReference type="ARBA" id="ARBA00009658"/>
    </source>
</evidence>
<dbReference type="EMBL" id="QEAP01000285">
    <property type="protein sequence ID" value="TPX70476.1"/>
    <property type="molecule type" value="Genomic_DNA"/>
</dbReference>
<dbReference type="GO" id="GO:0008270">
    <property type="term" value="F:zinc ion binding"/>
    <property type="evidence" value="ECO:0007669"/>
    <property type="project" value="UniProtKB-KW"/>
</dbReference>
<dbReference type="Pfam" id="PF23669">
    <property type="entry name" value="WHD_MCM2"/>
    <property type="match status" value="1"/>
</dbReference>
<dbReference type="Gene3D" id="2.40.50.140">
    <property type="entry name" value="Nucleic acid-binding proteins"/>
    <property type="match status" value="1"/>
</dbReference>
<evidence type="ECO:0000256" key="17">
    <source>
        <dbReference type="ARBA" id="ARBA00074927"/>
    </source>
</evidence>
<dbReference type="GO" id="GO:0043596">
    <property type="term" value="C:nuclear replication fork"/>
    <property type="evidence" value="ECO:0007669"/>
    <property type="project" value="UniProtKB-ARBA"/>
</dbReference>
<dbReference type="SUPFAM" id="SSF50249">
    <property type="entry name" value="Nucleic acid-binding proteins"/>
    <property type="match status" value="1"/>
</dbReference>
<dbReference type="PANTHER" id="PTHR11630">
    <property type="entry name" value="DNA REPLICATION LICENSING FACTOR MCM FAMILY MEMBER"/>
    <property type="match status" value="1"/>
</dbReference>
<dbReference type="PROSITE" id="PS50051">
    <property type="entry name" value="MCM_2"/>
    <property type="match status" value="1"/>
</dbReference>
<dbReference type="Proteomes" id="UP000320333">
    <property type="component" value="Unassembled WGS sequence"/>
</dbReference>
<comment type="similarity">
    <text evidence="2">Belongs to the MCM family.</text>
</comment>
<keyword evidence="16" id="KW-0131">Cell cycle</keyword>
<dbReference type="EC" id="3.6.4.12" evidence="4"/>
<evidence type="ECO:0000256" key="14">
    <source>
        <dbReference type="ARBA" id="ARBA00023125"/>
    </source>
</evidence>
<dbReference type="CDD" id="cd03401">
    <property type="entry name" value="SPFH_prohibitin"/>
    <property type="match status" value="1"/>
</dbReference>
<dbReference type="SMART" id="SM00244">
    <property type="entry name" value="PHB"/>
    <property type="match status" value="1"/>
</dbReference>
<evidence type="ECO:0000256" key="2">
    <source>
        <dbReference type="ARBA" id="ARBA00008010"/>
    </source>
</evidence>
<evidence type="ECO:0000256" key="12">
    <source>
        <dbReference type="ARBA" id="ARBA00022833"/>
    </source>
</evidence>
<evidence type="ECO:0000256" key="15">
    <source>
        <dbReference type="ARBA" id="ARBA00023242"/>
    </source>
</evidence>
<dbReference type="InterPro" id="IPR027417">
    <property type="entry name" value="P-loop_NTPase"/>
</dbReference>